<evidence type="ECO:0000313" key="4">
    <source>
        <dbReference type="EMBL" id="VEN45903.1"/>
    </source>
</evidence>
<reference evidence="3 5" key="1">
    <citation type="submission" date="2019-01" db="EMBL/GenBank/DDBJ databases">
        <authorList>
            <person name="Sayadi A."/>
        </authorList>
    </citation>
    <scope>NUCLEOTIDE SEQUENCE [LARGE SCALE GENOMIC DNA]</scope>
</reference>
<dbReference type="Proteomes" id="UP000410492">
    <property type="component" value="Unassembled WGS sequence"/>
</dbReference>
<proteinExistence type="predicted"/>
<dbReference type="EMBL" id="CAACVG010007394">
    <property type="protein sequence ID" value="VEN45190.1"/>
    <property type="molecule type" value="Genomic_DNA"/>
</dbReference>
<keyword evidence="5" id="KW-1185">Reference proteome</keyword>
<dbReference type="OrthoDB" id="8197458at2759"/>
<protein>
    <submittedName>
        <fullName evidence="3">Uncharacterized protein</fullName>
    </submittedName>
</protein>
<organism evidence="3 5">
    <name type="scientific">Callosobruchus maculatus</name>
    <name type="common">Southern cowpea weevil</name>
    <name type="synonym">Pulse bruchid</name>
    <dbReference type="NCBI Taxonomy" id="64391"/>
    <lineage>
        <taxon>Eukaryota</taxon>
        <taxon>Metazoa</taxon>
        <taxon>Ecdysozoa</taxon>
        <taxon>Arthropoda</taxon>
        <taxon>Hexapoda</taxon>
        <taxon>Insecta</taxon>
        <taxon>Pterygota</taxon>
        <taxon>Neoptera</taxon>
        <taxon>Endopterygota</taxon>
        <taxon>Coleoptera</taxon>
        <taxon>Polyphaga</taxon>
        <taxon>Cucujiformia</taxon>
        <taxon>Chrysomeloidea</taxon>
        <taxon>Chrysomelidae</taxon>
        <taxon>Bruchinae</taxon>
        <taxon>Bruchini</taxon>
        <taxon>Callosobruchus</taxon>
    </lineage>
</organism>
<accession>A0A653CDB0</accession>
<dbReference type="EMBL" id="CAACVG010007301">
    <property type="protein sequence ID" value="VEN44734.1"/>
    <property type="molecule type" value="Genomic_DNA"/>
</dbReference>
<evidence type="ECO:0000313" key="3">
    <source>
        <dbReference type="EMBL" id="VEN45858.1"/>
    </source>
</evidence>
<evidence type="ECO:0000313" key="2">
    <source>
        <dbReference type="EMBL" id="VEN45190.1"/>
    </source>
</evidence>
<dbReference type="AlphaFoldDB" id="A0A653CDB0"/>
<gene>
    <name evidence="1" type="ORF">CALMAC_LOCUS7420</name>
    <name evidence="2" type="ORF">CALMAC_LOCUS7722</name>
    <name evidence="3" type="ORF">CALMAC_LOCUS8160</name>
    <name evidence="4" type="ORF">CALMAC_LOCUS8182</name>
</gene>
<name>A0A653CDB0_CALMS</name>
<evidence type="ECO:0000313" key="1">
    <source>
        <dbReference type="EMBL" id="VEN44734.1"/>
    </source>
</evidence>
<dbReference type="EMBL" id="CAACVG010007512">
    <property type="protein sequence ID" value="VEN45858.1"/>
    <property type="molecule type" value="Genomic_DNA"/>
</dbReference>
<sequence>MNDLTLVLWRTVTGGSRGQTN</sequence>
<dbReference type="EMBL" id="CAACVG010007524">
    <property type="protein sequence ID" value="VEN45903.1"/>
    <property type="molecule type" value="Genomic_DNA"/>
</dbReference>
<evidence type="ECO:0000313" key="5">
    <source>
        <dbReference type="Proteomes" id="UP000410492"/>
    </source>
</evidence>